<dbReference type="FunFam" id="3.40.50.980:FF:000001">
    <property type="entry name" value="Non-ribosomal peptide synthetase"/>
    <property type="match status" value="1"/>
</dbReference>
<comment type="similarity">
    <text evidence="2">Belongs to the ATP-dependent AMP-binding enzyme family.</text>
</comment>
<dbReference type="GO" id="GO:0008610">
    <property type="term" value="P:lipid biosynthetic process"/>
    <property type="evidence" value="ECO:0007669"/>
    <property type="project" value="UniProtKB-ARBA"/>
</dbReference>
<dbReference type="PANTHER" id="PTHR45527">
    <property type="entry name" value="NONRIBOSOMAL PEPTIDE SYNTHETASE"/>
    <property type="match status" value="1"/>
</dbReference>
<dbReference type="Gene3D" id="3.30.559.10">
    <property type="entry name" value="Chloramphenicol acetyltransferase-like domain"/>
    <property type="match status" value="1"/>
</dbReference>
<gene>
    <name evidence="6" type="ORF">G7B40_020965</name>
</gene>
<keyword evidence="7" id="KW-1185">Reference proteome</keyword>
<dbReference type="Proteomes" id="UP000667802">
    <property type="component" value="Unassembled WGS sequence"/>
</dbReference>
<dbReference type="PROSITE" id="PS50075">
    <property type="entry name" value="CARRIER"/>
    <property type="match status" value="1"/>
</dbReference>
<sequence>MEMIEGFELSPQQKHLWKLQSSSSDLPYRAQCAVQIKGKIEPSTLKAAIAQLISSHEILHTTFNSVPGMTLPLQVIASDCNFNFSVHDYTGMDLEAQVTQIKLLWKQYNELPFDFSQNSLFHSTLITLSEEDSVLLVNLPALYVDIKGLDNLILKISQSYSAYTQGKEFYNEVLQYVDISEWQNQISNDEEQEIILAKGYWRKYNITDFLSIKLPFETQFTQESVFNPRYLSSTLPPSQVEQISEFIQKNKISIDLFFLASWQILLWRLTQKPEVFIGVSCENRKYEDLQDSIGLLAKYLPLKSSLQEGVFFHDVIKQIQLELNNIHTWQEYFSWESILDESKIYINSAFVPFAFDFTKHNKYITNDICFSIIKRDICFDKFKVKLSLTQNEHDIITQLYYDANLFHEDSIQCIAEQFQTLLSSILDNPEKSIEKLGIISNSHREKILVNFNDTSYDYPKDKSIHQLFEEQVEKTPEAVAVVFQNQQLSYYQLNQRANQIARYLQSLGVKAEQLVGICVERSIEMVVGLLGILKAGGAYVPLDPNYPQKRLSYMLTDSGVNVLLTQQSLLKSLPENQAQVVYLDTDWGEISQHSTDNLSSGVKAENLAYVIYTSGSTGKPKGVAIEHRSVLNLAEGLHKAIYAQIQDSPLRISLNASFSFDASVQQLVQLLDGHTLNIIPTMVRFDGDALLSYLQEHKIDVFDCTPSQMELLISAGLLLSNNVPKYFLVGGEAISPALWQTLTEANSINFYNLYGPTECTVDTILCQLQTTHSQPVIGRPIINTQVYILDKDLQPLPIGVSGELYIGGDGLARGYHNSPELTREKFIQNPFRGSTGAQEQPLWGSQKSKVKSQKLGSREQRSKGDFRLYKTGDLARYLPDGNIEYLGRIDNQVKIRGFRIELGEIEAALNIHTEIEQAVVILREDLPGNKRLVAYVVTSDKSLNTTELREFISSKVPDYMVPSSFVILDSLPLTPNGKIDKKALPAPDGDILRVREYIAPRTPNEEMIANIFASVLGVENVSIHDNFFELGGHSLLATQVTSRVRQVFSVELPLPQIFETPSVVEFAEAITELQLQSTQDEDIDQVLAELDDLSEEEVQKILSQEKQLYFARS</sequence>
<dbReference type="GO" id="GO:0031177">
    <property type="term" value="F:phosphopantetheine binding"/>
    <property type="evidence" value="ECO:0007669"/>
    <property type="project" value="InterPro"/>
</dbReference>
<name>A0AAP5MBL2_9CYAN</name>
<feature type="domain" description="Carrier" evidence="5">
    <location>
        <begin position="999"/>
        <end position="1074"/>
    </location>
</feature>
<dbReference type="InterPro" id="IPR001242">
    <property type="entry name" value="Condensation_dom"/>
</dbReference>
<dbReference type="InterPro" id="IPR009081">
    <property type="entry name" value="PP-bd_ACP"/>
</dbReference>
<evidence type="ECO:0000313" key="6">
    <source>
        <dbReference type="EMBL" id="MDR9897019.1"/>
    </source>
</evidence>
<evidence type="ECO:0000256" key="2">
    <source>
        <dbReference type="ARBA" id="ARBA00006432"/>
    </source>
</evidence>
<dbReference type="SUPFAM" id="SSF52777">
    <property type="entry name" value="CoA-dependent acyltransferases"/>
    <property type="match status" value="2"/>
</dbReference>
<dbReference type="Pfam" id="PF00668">
    <property type="entry name" value="Condensation"/>
    <property type="match status" value="1"/>
</dbReference>
<dbReference type="Pfam" id="PF13193">
    <property type="entry name" value="AMP-binding_C"/>
    <property type="match status" value="1"/>
</dbReference>
<dbReference type="GO" id="GO:0044550">
    <property type="term" value="P:secondary metabolite biosynthetic process"/>
    <property type="evidence" value="ECO:0007669"/>
    <property type="project" value="UniProtKB-ARBA"/>
</dbReference>
<dbReference type="Gene3D" id="2.30.38.10">
    <property type="entry name" value="Luciferase, Domain 3"/>
    <property type="match status" value="1"/>
</dbReference>
<dbReference type="InterPro" id="IPR023213">
    <property type="entry name" value="CAT-like_dom_sf"/>
</dbReference>
<dbReference type="Gene3D" id="3.30.559.30">
    <property type="entry name" value="Nonribosomal peptide synthetase, condensation domain"/>
    <property type="match status" value="1"/>
</dbReference>
<dbReference type="NCBIfam" id="TIGR01733">
    <property type="entry name" value="AA-adenyl-dom"/>
    <property type="match status" value="1"/>
</dbReference>
<dbReference type="SUPFAM" id="SSF56801">
    <property type="entry name" value="Acetyl-CoA synthetase-like"/>
    <property type="match status" value="1"/>
</dbReference>
<dbReference type="InterPro" id="IPR020806">
    <property type="entry name" value="PKS_PP-bd"/>
</dbReference>
<dbReference type="InterPro" id="IPR025110">
    <property type="entry name" value="AMP-bd_C"/>
</dbReference>
<dbReference type="InterPro" id="IPR020845">
    <property type="entry name" value="AMP-binding_CS"/>
</dbReference>
<evidence type="ECO:0000256" key="4">
    <source>
        <dbReference type="ARBA" id="ARBA00022553"/>
    </source>
</evidence>
<dbReference type="PROSITE" id="PS00012">
    <property type="entry name" value="PHOSPHOPANTETHEINE"/>
    <property type="match status" value="1"/>
</dbReference>
<dbReference type="InterPro" id="IPR010071">
    <property type="entry name" value="AA_adenyl_dom"/>
</dbReference>
<keyword evidence="4" id="KW-0597">Phosphoprotein</keyword>
<dbReference type="InterPro" id="IPR006162">
    <property type="entry name" value="Ppantetheine_attach_site"/>
</dbReference>
<dbReference type="InterPro" id="IPR045851">
    <property type="entry name" value="AMP-bd_C_sf"/>
</dbReference>
<dbReference type="InterPro" id="IPR029058">
    <property type="entry name" value="AB_hydrolase_fold"/>
</dbReference>
<dbReference type="Gene3D" id="3.40.50.980">
    <property type="match status" value="2"/>
</dbReference>
<dbReference type="Pfam" id="PF00501">
    <property type="entry name" value="AMP-binding"/>
    <property type="match status" value="1"/>
</dbReference>
<organism evidence="6 7">
    <name type="scientific">Aetokthonos hydrillicola Thurmond2011</name>
    <dbReference type="NCBI Taxonomy" id="2712845"/>
    <lineage>
        <taxon>Bacteria</taxon>
        <taxon>Bacillati</taxon>
        <taxon>Cyanobacteriota</taxon>
        <taxon>Cyanophyceae</taxon>
        <taxon>Nostocales</taxon>
        <taxon>Hapalosiphonaceae</taxon>
        <taxon>Aetokthonos</taxon>
    </lineage>
</organism>
<reference evidence="7" key="1">
    <citation type="journal article" date="2021" name="Science">
        <title>Hunting the eagle killer: A cyanobacterial neurotoxin causes vacuolar myelinopathy.</title>
        <authorList>
            <person name="Breinlinger S."/>
            <person name="Phillips T.J."/>
            <person name="Haram B.N."/>
            <person name="Mares J."/>
            <person name="Martinez Yerena J.A."/>
            <person name="Hrouzek P."/>
            <person name="Sobotka R."/>
            <person name="Henderson W.M."/>
            <person name="Schmieder P."/>
            <person name="Williams S.M."/>
            <person name="Lauderdale J.D."/>
            <person name="Wilde H.D."/>
            <person name="Gerrin W."/>
            <person name="Kust A."/>
            <person name="Washington J.W."/>
            <person name="Wagner C."/>
            <person name="Geier B."/>
            <person name="Liebeke M."/>
            <person name="Enke H."/>
            <person name="Niedermeyer T.H.J."/>
            <person name="Wilde S.B."/>
        </authorList>
    </citation>
    <scope>NUCLEOTIDE SEQUENCE [LARGE SCALE GENOMIC DNA]</scope>
    <source>
        <strain evidence="7">Thurmond2011</strain>
    </source>
</reference>
<dbReference type="SUPFAM" id="SSF47336">
    <property type="entry name" value="ACP-like"/>
    <property type="match status" value="1"/>
</dbReference>
<dbReference type="AlphaFoldDB" id="A0AAP5MBL2"/>
<dbReference type="FunFam" id="3.40.50.12780:FF:000012">
    <property type="entry name" value="Non-ribosomal peptide synthetase"/>
    <property type="match status" value="1"/>
</dbReference>
<keyword evidence="3" id="KW-0596">Phosphopantetheine</keyword>
<dbReference type="GO" id="GO:0043041">
    <property type="term" value="P:amino acid activation for nonribosomal peptide biosynthetic process"/>
    <property type="evidence" value="ECO:0007669"/>
    <property type="project" value="TreeGrafter"/>
</dbReference>
<evidence type="ECO:0000259" key="5">
    <source>
        <dbReference type="PROSITE" id="PS50075"/>
    </source>
</evidence>
<evidence type="ECO:0000256" key="1">
    <source>
        <dbReference type="ARBA" id="ARBA00001957"/>
    </source>
</evidence>
<dbReference type="Gene3D" id="3.40.50.1820">
    <property type="entry name" value="alpha/beta hydrolase"/>
    <property type="match status" value="1"/>
</dbReference>
<dbReference type="EMBL" id="JAALHA020000010">
    <property type="protein sequence ID" value="MDR9897019.1"/>
    <property type="molecule type" value="Genomic_DNA"/>
</dbReference>
<dbReference type="FunFam" id="1.10.1200.10:FF:000005">
    <property type="entry name" value="Nonribosomal peptide synthetase 1"/>
    <property type="match status" value="1"/>
</dbReference>
<proteinExistence type="inferred from homology"/>
<protein>
    <submittedName>
        <fullName evidence="6">Non-ribosomal peptide synthetase</fullName>
    </submittedName>
</protein>
<dbReference type="InterPro" id="IPR000873">
    <property type="entry name" value="AMP-dep_synth/lig_dom"/>
</dbReference>
<accession>A0AAP5MBL2</accession>
<dbReference type="GO" id="GO:0003824">
    <property type="term" value="F:catalytic activity"/>
    <property type="evidence" value="ECO:0007669"/>
    <property type="project" value="InterPro"/>
</dbReference>
<comment type="cofactor">
    <cofactor evidence="1">
        <name>pantetheine 4'-phosphate</name>
        <dbReference type="ChEBI" id="CHEBI:47942"/>
    </cofactor>
</comment>
<dbReference type="InterPro" id="IPR036736">
    <property type="entry name" value="ACP-like_sf"/>
</dbReference>
<evidence type="ECO:0000256" key="3">
    <source>
        <dbReference type="ARBA" id="ARBA00022450"/>
    </source>
</evidence>
<dbReference type="PANTHER" id="PTHR45527:SF14">
    <property type="entry name" value="PLIPASTATIN SYNTHASE SUBUNIT B"/>
    <property type="match status" value="1"/>
</dbReference>
<dbReference type="PROSITE" id="PS00455">
    <property type="entry name" value="AMP_BINDING"/>
    <property type="match status" value="1"/>
</dbReference>
<dbReference type="Gene3D" id="3.30.300.30">
    <property type="match status" value="1"/>
</dbReference>
<dbReference type="Pfam" id="PF00550">
    <property type="entry name" value="PP-binding"/>
    <property type="match status" value="1"/>
</dbReference>
<dbReference type="FunFam" id="3.30.300.30:FF:000010">
    <property type="entry name" value="Enterobactin synthetase component F"/>
    <property type="match status" value="1"/>
</dbReference>
<dbReference type="SMART" id="SM00823">
    <property type="entry name" value="PKS_PP"/>
    <property type="match status" value="1"/>
</dbReference>
<dbReference type="GO" id="GO:0005829">
    <property type="term" value="C:cytosol"/>
    <property type="evidence" value="ECO:0007669"/>
    <property type="project" value="TreeGrafter"/>
</dbReference>
<evidence type="ECO:0000313" key="7">
    <source>
        <dbReference type="Proteomes" id="UP000667802"/>
    </source>
</evidence>
<dbReference type="RefSeq" id="WP_208340936.1">
    <property type="nucleotide sequence ID" value="NZ_CAWQFN010000753.1"/>
</dbReference>
<comment type="caution">
    <text evidence="6">The sequence shown here is derived from an EMBL/GenBank/DDBJ whole genome shotgun (WGS) entry which is preliminary data.</text>
</comment>
<dbReference type="FunFam" id="2.30.38.10:FF:000001">
    <property type="entry name" value="Non-ribosomal peptide synthetase PvdI"/>
    <property type="match status" value="1"/>
</dbReference>